<feature type="compositionally biased region" description="Low complexity" evidence="1">
    <location>
        <begin position="112"/>
        <end position="128"/>
    </location>
</feature>
<reference evidence="2 3" key="2">
    <citation type="journal article" date="2003" name="Nat. Biotechnol.">
        <title>Complete genome sequence and comparative analysis of the industrial microorganism Streptomyces avermitilis.</title>
        <authorList>
            <person name="Ikeda H."/>
            <person name="Ishikawa J."/>
            <person name="Hanamoto A."/>
            <person name="Shinose M."/>
            <person name="Kikuchi H."/>
            <person name="Shiba T."/>
            <person name="Sakaki Y."/>
            <person name="Hattori M."/>
            <person name="Omura S."/>
        </authorList>
    </citation>
    <scope>NUCLEOTIDE SEQUENCE [LARGE SCALE GENOMIC DNA]</scope>
    <source>
        <strain evidence="3">ATCC 31267 / DSM 46492 / JCM 5070 / NBRC 14893 / NCIMB 12804 / NRRL 8165 / MA-4680</strain>
    </source>
</reference>
<evidence type="ECO:0000256" key="1">
    <source>
        <dbReference type="SAM" id="MobiDB-lite"/>
    </source>
</evidence>
<dbReference type="Proteomes" id="UP000000428">
    <property type="component" value="Chromosome"/>
</dbReference>
<feature type="region of interest" description="Disordered" evidence="1">
    <location>
        <begin position="95"/>
        <end position="128"/>
    </location>
</feature>
<name>Q82GV5_STRAW</name>
<evidence type="ECO:0000313" key="2">
    <source>
        <dbReference type="EMBL" id="BAC71503.1"/>
    </source>
</evidence>
<sequence length="128" mass="13932">MITGGGVQRFFEQVAGHATSIHSHGPDSRPVSRRGRQMDLGERLVRPHQVVAKTEVTRQIGQRFVRTAHGQQGDGPPHQIPGAIRVEGDGRLHRPVQTDRRAPGGQPVMTGSRTAPRTTSAFTTTTRS</sequence>
<proteinExistence type="predicted"/>
<accession>Q82GV5</accession>
<reference evidence="2 3" key="3">
    <citation type="journal article" date="2014" name="J. Ind. Microbiol. Biotechnol.">
        <title>Genome mining of the Streptomyces avermitilis genome and development of genome-minimized hosts for heterologous expression of biosynthetic gene clusters.</title>
        <authorList>
            <person name="Ikeda H."/>
            <person name="Shin-ya K."/>
            <person name="Omura S."/>
        </authorList>
    </citation>
    <scope>NUCLEOTIDE SEQUENCE [LARGE SCALE GENOMIC DNA]</scope>
    <source>
        <strain evidence="3">ATCC 31267 / DSM 46492 / JCM 5070 / NBRC 14893 / NCIMB 12804 / NRRL 8165 / MA-4680</strain>
    </source>
</reference>
<evidence type="ECO:0000313" key="3">
    <source>
        <dbReference type="Proteomes" id="UP000000428"/>
    </source>
</evidence>
<reference evidence="2 3" key="1">
    <citation type="journal article" date="2001" name="Proc. Natl. Acad. Sci. U.S.A.">
        <title>Genome sequence of an industrial microorganism Streptomyces avermitilis: deducing the ability of producing secondary metabolites.</title>
        <authorList>
            <person name="Omura S."/>
            <person name="Ikeda H."/>
            <person name="Ishikawa J."/>
            <person name="Hanamoto A."/>
            <person name="Takahashi C."/>
            <person name="Shinose M."/>
            <person name="Takahashi Y."/>
            <person name="Horikawa H."/>
            <person name="Nakazawa H."/>
            <person name="Osonoe T."/>
            <person name="Kikuchi H."/>
            <person name="Shiba T."/>
            <person name="Sakaki Y."/>
            <person name="Hattori M."/>
        </authorList>
    </citation>
    <scope>NUCLEOTIDE SEQUENCE [LARGE SCALE GENOMIC DNA]</scope>
    <source>
        <strain evidence="3">ATCC 31267 / DSM 46492 / JCM 5070 / NBRC 14893 / NCIMB 12804 / NRRL 8165 / MA-4680</strain>
    </source>
</reference>
<keyword evidence="3" id="KW-1185">Reference proteome</keyword>
<dbReference type="EMBL" id="BA000030">
    <property type="protein sequence ID" value="BAC71503.1"/>
    <property type="molecule type" value="Genomic_DNA"/>
</dbReference>
<protein>
    <submittedName>
        <fullName evidence="2">Uncharacterized protein</fullName>
    </submittedName>
</protein>
<gene>
    <name evidence="2" type="ORF">SAVERM_3791</name>
</gene>
<dbReference type="AlphaFoldDB" id="Q82GV5"/>
<dbReference type="HOGENOM" id="CLU_1958280_0_0_11"/>
<organism evidence="2 3">
    <name type="scientific">Streptomyces avermitilis (strain ATCC 31267 / DSM 46492 / JCM 5070 / NBRC 14893 / NCIMB 12804 / NRRL 8165 / MA-4680)</name>
    <dbReference type="NCBI Taxonomy" id="227882"/>
    <lineage>
        <taxon>Bacteria</taxon>
        <taxon>Bacillati</taxon>
        <taxon>Actinomycetota</taxon>
        <taxon>Actinomycetes</taxon>
        <taxon>Kitasatosporales</taxon>
        <taxon>Streptomycetaceae</taxon>
        <taxon>Streptomyces</taxon>
    </lineage>
</organism>
<dbReference type="KEGG" id="sma:SAVERM_3791"/>